<dbReference type="PROSITE" id="PS51819">
    <property type="entry name" value="VOC"/>
    <property type="match status" value="1"/>
</dbReference>
<dbReference type="PANTHER" id="PTHR35908:SF1">
    <property type="entry name" value="CONSERVED PROTEIN"/>
    <property type="match status" value="1"/>
</dbReference>
<dbReference type="Gene3D" id="3.10.180.10">
    <property type="entry name" value="2,3-Dihydroxybiphenyl 1,2-Dioxygenase, domain 1"/>
    <property type="match status" value="1"/>
</dbReference>
<dbReference type="EMBL" id="FNTX01000002">
    <property type="protein sequence ID" value="SEE72567.1"/>
    <property type="molecule type" value="Genomic_DNA"/>
</dbReference>
<sequence>MSGHPLSEVAASLTRMTLTLEMITLDTTDPGPLAAWWAEQVGGSIVAENDGWFYVVEIPGAGYRLAFQKVDDPTPGKNRLHLDLAAADLDTEVERLVGAGAEQVDTHVMGDFRWVVLADPQGNQFCVAGGH</sequence>
<name>A0A1H5L7M6_9MICO</name>
<evidence type="ECO:0000313" key="3">
    <source>
        <dbReference type="Proteomes" id="UP000199220"/>
    </source>
</evidence>
<dbReference type="CDD" id="cd06587">
    <property type="entry name" value="VOC"/>
    <property type="match status" value="1"/>
</dbReference>
<dbReference type="Proteomes" id="UP000199220">
    <property type="component" value="Unassembled WGS sequence"/>
</dbReference>
<gene>
    <name evidence="2" type="ORF">SAMN04488554_2639</name>
</gene>
<proteinExistence type="predicted"/>
<accession>A0A1H5L7M6</accession>
<keyword evidence="3" id="KW-1185">Reference proteome</keyword>
<dbReference type="SUPFAM" id="SSF54593">
    <property type="entry name" value="Glyoxalase/Bleomycin resistance protein/Dihydroxybiphenyl dioxygenase"/>
    <property type="match status" value="1"/>
</dbReference>
<evidence type="ECO:0000313" key="2">
    <source>
        <dbReference type="EMBL" id="SEE72567.1"/>
    </source>
</evidence>
<dbReference type="InterPro" id="IPR037523">
    <property type="entry name" value="VOC_core"/>
</dbReference>
<dbReference type="AlphaFoldDB" id="A0A1H5L7M6"/>
<dbReference type="InterPro" id="IPR041581">
    <property type="entry name" value="Glyoxalase_6"/>
</dbReference>
<dbReference type="InterPro" id="IPR029068">
    <property type="entry name" value="Glyas_Bleomycin-R_OHBP_Dase"/>
</dbReference>
<protein>
    <recommendedName>
        <fullName evidence="1">VOC domain-containing protein</fullName>
    </recommendedName>
</protein>
<evidence type="ECO:0000259" key="1">
    <source>
        <dbReference type="PROSITE" id="PS51819"/>
    </source>
</evidence>
<organism evidence="2 3">
    <name type="scientific">Ruania alba</name>
    <dbReference type="NCBI Taxonomy" id="648782"/>
    <lineage>
        <taxon>Bacteria</taxon>
        <taxon>Bacillati</taxon>
        <taxon>Actinomycetota</taxon>
        <taxon>Actinomycetes</taxon>
        <taxon>Micrococcales</taxon>
        <taxon>Ruaniaceae</taxon>
        <taxon>Ruania</taxon>
    </lineage>
</organism>
<feature type="domain" description="VOC" evidence="1">
    <location>
        <begin position="19"/>
        <end position="130"/>
    </location>
</feature>
<dbReference type="Pfam" id="PF18029">
    <property type="entry name" value="Glyoxalase_6"/>
    <property type="match status" value="1"/>
</dbReference>
<reference evidence="3" key="1">
    <citation type="submission" date="2016-10" db="EMBL/GenBank/DDBJ databases">
        <authorList>
            <person name="Varghese N."/>
            <person name="Submissions S."/>
        </authorList>
    </citation>
    <scope>NUCLEOTIDE SEQUENCE [LARGE SCALE GENOMIC DNA]</scope>
    <source>
        <strain evidence="3">DSM 21368</strain>
    </source>
</reference>
<dbReference type="PANTHER" id="PTHR35908">
    <property type="entry name" value="HYPOTHETICAL FUSION PROTEIN"/>
    <property type="match status" value="1"/>
</dbReference>
<dbReference type="STRING" id="648782.SAMN04488554_2639"/>